<keyword evidence="1" id="KW-0614">Plasmid</keyword>
<proteinExistence type="predicted"/>
<dbReference type="AlphaFoldDB" id="A0A1B3ZI66"/>
<evidence type="ECO:0000313" key="2">
    <source>
        <dbReference type="Proteomes" id="UP000094256"/>
    </source>
</evidence>
<dbReference type="OrthoDB" id="1495368at2"/>
<dbReference type="KEGG" id="span:AWL63_23290"/>
<sequence>MTDKLSRIAELNDRCRIGLDRNARILITACCLAALSERTGPAAIILAQAEVLAAVRRYVFRPEDGRQRDRGELLVRDQTIRFKIDYYDLALEWGSEDPADPSVTTRVMTIMLPEDD</sequence>
<organism evidence="1 2">
    <name type="scientific">Sphingomonas panacis</name>
    <dbReference type="NCBI Taxonomy" id="1560345"/>
    <lineage>
        <taxon>Bacteria</taxon>
        <taxon>Pseudomonadati</taxon>
        <taxon>Pseudomonadota</taxon>
        <taxon>Alphaproteobacteria</taxon>
        <taxon>Sphingomonadales</taxon>
        <taxon>Sphingomonadaceae</taxon>
        <taxon>Sphingomonas</taxon>
    </lineage>
</organism>
<dbReference type="RefSeq" id="WP_069207676.1">
    <property type="nucleotide sequence ID" value="NZ_CP014169.1"/>
</dbReference>
<protein>
    <recommendedName>
        <fullName evidence="3">DUF3768 domain-containing protein</fullName>
    </recommendedName>
</protein>
<geneLocation type="plasmid" evidence="2"/>
<evidence type="ECO:0000313" key="1">
    <source>
        <dbReference type="EMBL" id="AOH87106.1"/>
    </source>
</evidence>
<dbReference type="Proteomes" id="UP000094256">
    <property type="component" value="Plasmid unnamed"/>
</dbReference>
<dbReference type="EMBL" id="CP014169">
    <property type="protein sequence ID" value="AOH87106.1"/>
    <property type="molecule type" value="Genomic_DNA"/>
</dbReference>
<accession>A0A1B3ZI66</accession>
<keyword evidence="2" id="KW-1185">Reference proteome</keyword>
<reference evidence="1 2" key="1">
    <citation type="submission" date="2016-01" db="EMBL/GenBank/DDBJ databases">
        <title>Complete genome and mega plasmid sequence of Sphingomonas panacis DCY99 elicits systemic resistance in rice to Xanthomonas oryzae.</title>
        <authorList>
            <person name="Kim Y.J."/>
            <person name="Yang D.C."/>
            <person name="Sing P."/>
        </authorList>
    </citation>
    <scope>NUCLEOTIDE SEQUENCE [LARGE SCALE GENOMIC DNA]</scope>
    <source>
        <strain evidence="1 2">DCY99</strain>
        <plasmid evidence="2">Plasmid</plasmid>
    </source>
</reference>
<gene>
    <name evidence="1" type="ORF">AWL63_23290</name>
</gene>
<dbReference type="Pfam" id="PF12599">
    <property type="entry name" value="DUF3768"/>
    <property type="match status" value="1"/>
</dbReference>
<evidence type="ECO:0008006" key="3">
    <source>
        <dbReference type="Google" id="ProtNLM"/>
    </source>
</evidence>
<name>A0A1B3ZI66_9SPHN</name>
<dbReference type="InterPro" id="IPR022243">
    <property type="entry name" value="DUF3768"/>
</dbReference>